<dbReference type="Proteomes" id="UP000011728">
    <property type="component" value="Plasmid Csp_135p"/>
</dbReference>
<dbReference type="RefSeq" id="WP_015395931.1">
    <property type="nucleotide sequence ID" value="NC_020292.1"/>
</dbReference>
<reference evidence="1 2" key="1">
    <citation type="submission" date="2013-02" db="EMBL/GenBank/DDBJ databases">
        <title>Genome sequence of Clostridium saccharoperbutylacetonicum N1-4(HMT).</title>
        <authorList>
            <person name="Poehlein A."/>
            <person name="Daniel R."/>
        </authorList>
    </citation>
    <scope>NUCLEOTIDE SEQUENCE [LARGE SCALE GENOMIC DNA]</scope>
    <source>
        <strain evidence="2">N1-4(HMT)</strain>
        <plasmid evidence="2">Plasmid Csp_135p</plasmid>
    </source>
</reference>
<dbReference type="KEGG" id="csr:Cspa_135p00640"/>
<evidence type="ECO:0000313" key="1">
    <source>
        <dbReference type="EMBL" id="AGF59624.1"/>
    </source>
</evidence>
<accession>M1MP44</accession>
<dbReference type="PATRIC" id="fig|931276.5.peg.5950"/>
<protein>
    <submittedName>
        <fullName evidence="1">Uncharacterized protein</fullName>
    </submittedName>
</protein>
<proteinExistence type="predicted"/>
<evidence type="ECO:0000313" key="2">
    <source>
        <dbReference type="Proteomes" id="UP000011728"/>
    </source>
</evidence>
<geneLocation type="plasmid" evidence="1 2">
    <name>Csp_135p</name>
</geneLocation>
<dbReference type="HOGENOM" id="CLU_559857_0_0_9"/>
<dbReference type="EMBL" id="CP004122">
    <property type="protein sequence ID" value="AGF59624.1"/>
    <property type="molecule type" value="Genomic_DNA"/>
</dbReference>
<organism evidence="1 2">
    <name type="scientific">Clostridium saccharoperbutylacetonicum N1-4(HMT)</name>
    <dbReference type="NCBI Taxonomy" id="931276"/>
    <lineage>
        <taxon>Bacteria</taxon>
        <taxon>Bacillati</taxon>
        <taxon>Bacillota</taxon>
        <taxon>Clostridia</taxon>
        <taxon>Eubacteriales</taxon>
        <taxon>Clostridiaceae</taxon>
        <taxon>Clostridium</taxon>
    </lineage>
</organism>
<gene>
    <name evidence="1" type="ORF">Cspa_135p00640</name>
</gene>
<name>M1MP44_9CLOT</name>
<keyword evidence="1" id="KW-0614">Plasmid</keyword>
<sequence length="487" mass="53876">MAKINFEDAVTKIIKRYLVSFGKSLASKFYTKKQVDTMILPIPAIQTDIDNLNTRSIIGSKLSFGSFDIDTSKTGVNPTLSANYKIPFKIKSGNLIVDSNGYIKLEKGKSYNLNFFATSNARFDFQFFNVTDSVSVGKTIISGSTISGSGSYSIEVTKDIYITVMVSYREGTMVFTDYCELTIQEIGRNTIIDPCENGKNINFEYGDFLMSADQSSNSSGSIITFDKLNIGNMQINNNKVLLKSGKIYEIEASIYAPCTSTGYILFGLYNETDGCYLRICEGVSTTYGAGYISQPYLSTIFNPQKDIYVSLRINSSAGITAISKDLCSFKIKEMAQPYYFNYFKDSVKTSVLFDGSANTAGTVYNLTDSLDNFDYVLIEADALYNGANTNSISEKIYKPVLGKVYSIFYWESSGAFHKADVIFKTNTTFTVSLSNKYYTSNRVFKITATGFDYDNPYQDIITTAPDAALTDSAVDSDITSIWSGVGL</sequence>
<keyword evidence="2" id="KW-1185">Reference proteome</keyword>
<dbReference type="AlphaFoldDB" id="M1MP44"/>